<feature type="region of interest" description="Disordered" evidence="2">
    <location>
        <begin position="156"/>
        <end position="178"/>
    </location>
</feature>
<evidence type="ECO:0000313" key="4">
    <source>
        <dbReference type="Proteomes" id="UP000462152"/>
    </source>
</evidence>
<dbReference type="OrthoDB" id="9807214at2"/>
<feature type="compositionally biased region" description="Basic and acidic residues" evidence="2">
    <location>
        <begin position="1"/>
        <end position="11"/>
    </location>
</feature>
<sequence>MDRKEALDYRNSRISQNYNAEPESFDQAGKYFSDYTSSKQWTPVSMKGSYHPEDQKLVRNRPHDGSVGFEVLVPFTTTSGQTVLIDRGWVGSGDSNAAPKSDVPAPPEGEIQLTARLQAGEADTGKGAPEGQIASINLKDFAKDLSYPMAESGYGIMASEDPAPPTSPSALGEPEQDAGPNLSYSMQWYAFAILVYVAYGWCARQKVRNDRLDAQLAAELEQYYGQFYDEQGRYIGDVDEAIVLRQIEMMDDMPSHMKAIVRPKPPRQRKHVTDEELEDAYMDALERDRASRAEDSGRGPTPG</sequence>
<reference evidence="3 4" key="1">
    <citation type="submission" date="2019-12" db="EMBL/GenBank/DDBJ databases">
        <authorList>
            <person name="Li J."/>
            <person name="Shi Y."/>
            <person name="Xu G."/>
            <person name="Xiao D."/>
            <person name="Ran X."/>
        </authorList>
    </citation>
    <scope>NUCLEOTIDE SEQUENCE [LARGE SCALE GENOMIC DNA]</scope>
    <source>
        <strain evidence="3 4">JCM 15915</strain>
    </source>
</reference>
<evidence type="ECO:0000256" key="2">
    <source>
        <dbReference type="SAM" id="MobiDB-lite"/>
    </source>
</evidence>
<dbReference type="Proteomes" id="UP000462152">
    <property type="component" value="Unassembled WGS sequence"/>
</dbReference>
<feature type="compositionally biased region" description="Basic and acidic residues" evidence="2">
    <location>
        <begin position="284"/>
        <end position="297"/>
    </location>
</feature>
<comment type="subcellular location">
    <subcellularLocation>
        <location evidence="1">Cell membrane</location>
        <topology evidence="1">Multi-pass membrane protein</topology>
    </subcellularLocation>
</comment>
<gene>
    <name evidence="3" type="ORF">GMA10_03560</name>
</gene>
<proteinExistence type="inferred from homology"/>
<accession>A0A7K1LGR9</accession>
<evidence type="ECO:0000313" key="3">
    <source>
        <dbReference type="EMBL" id="MUN54300.1"/>
    </source>
</evidence>
<keyword evidence="1" id="KW-1003">Cell membrane</keyword>
<organism evidence="3 4">
    <name type="scientific">Rothia koreensis</name>
    <dbReference type="NCBI Taxonomy" id="592378"/>
    <lineage>
        <taxon>Bacteria</taxon>
        <taxon>Bacillati</taxon>
        <taxon>Actinomycetota</taxon>
        <taxon>Actinomycetes</taxon>
        <taxon>Micrococcales</taxon>
        <taxon>Micrococcaceae</taxon>
        <taxon>Rothia</taxon>
    </lineage>
</organism>
<dbReference type="PROSITE" id="PS50895">
    <property type="entry name" value="SURF1"/>
    <property type="match status" value="1"/>
</dbReference>
<dbReference type="GO" id="GO:0005886">
    <property type="term" value="C:plasma membrane"/>
    <property type="evidence" value="ECO:0007669"/>
    <property type="project" value="UniProtKB-SubCell"/>
</dbReference>
<keyword evidence="1" id="KW-0472">Membrane</keyword>
<protein>
    <recommendedName>
        <fullName evidence="1">SURF1-like protein</fullName>
    </recommendedName>
</protein>
<dbReference type="CDD" id="cd06662">
    <property type="entry name" value="SURF1"/>
    <property type="match status" value="1"/>
</dbReference>
<keyword evidence="4" id="KW-1185">Reference proteome</keyword>
<name>A0A7K1LGR9_9MICC</name>
<dbReference type="AlphaFoldDB" id="A0A7K1LGR9"/>
<evidence type="ECO:0000256" key="1">
    <source>
        <dbReference type="RuleBase" id="RU363076"/>
    </source>
</evidence>
<feature type="region of interest" description="Disordered" evidence="2">
    <location>
        <begin position="283"/>
        <end position="303"/>
    </location>
</feature>
<comment type="caution">
    <text evidence="3">The sequence shown here is derived from an EMBL/GenBank/DDBJ whole genome shotgun (WGS) entry which is preliminary data.</text>
</comment>
<dbReference type="Pfam" id="PF02104">
    <property type="entry name" value="SURF1"/>
    <property type="match status" value="1"/>
</dbReference>
<dbReference type="EMBL" id="WOGT01000001">
    <property type="protein sequence ID" value="MUN54300.1"/>
    <property type="molecule type" value="Genomic_DNA"/>
</dbReference>
<comment type="similarity">
    <text evidence="1">Belongs to the SURF1 family.</text>
</comment>
<dbReference type="InterPro" id="IPR002994">
    <property type="entry name" value="Surf1/Shy1"/>
</dbReference>
<feature type="region of interest" description="Disordered" evidence="2">
    <location>
        <begin position="1"/>
        <end position="25"/>
    </location>
</feature>